<dbReference type="Proteomes" id="UP000587991">
    <property type="component" value="Unassembled WGS sequence"/>
</dbReference>
<dbReference type="InterPro" id="IPR051199">
    <property type="entry name" value="LPS_LOS_Heptosyltrfase"/>
</dbReference>
<dbReference type="SUPFAM" id="SSF53756">
    <property type="entry name" value="UDP-Glycosyltransferase/glycogen phosphorylase"/>
    <property type="match status" value="1"/>
</dbReference>
<evidence type="ECO:0000313" key="4">
    <source>
        <dbReference type="Proteomes" id="UP000587991"/>
    </source>
</evidence>
<evidence type="ECO:0000256" key="2">
    <source>
        <dbReference type="ARBA" id="ARBA00022679"/>
    </source>
</evidence>
<keyword evidence="2 3" id="KW-0808">Transferase</keyword>
<gene>
    <name evidence="3" type="ORF">HF682_14860</name>
</gene>
<dbReference type="PANTHER" id="PTHR30160">
    <property type="entry name" value="TETRAACYLDISACCHARIDE 4'-KINASE-RELATED"/>
    <property type="match status" value="1"/>
</dbReference>
<dbReference type="InterPro" id="IPR002201">
    <property type="entry name" value="Glyco_trans_9"/>
</dbReference>
<name>A0A847SC15_9NEIS</name>
<dbReference type="GO" id="GO:0009244">
    <property type="term" value="P:lipopolysaccharide core region biosynthetic process"/>
    <property type="evidence" value="ECO:0007669"/>
    <property type="project" value="TreeGrafter"/>
</dbReference>
<dbReference type="Pfam" id="PF01075">
    <property type="entry name" value="Glyco_transf_9"/>
    <property type="match status" value="1"/>
</dbReference>
<dbReference type="PANTHER" id="PTHR30160:SF1">
    <property type="entry name" value="LIPOPOLYSACCHARIDE 1,2-N-ACETYLGLUCOSAMINETRANSFERASE-RELATED"/>
    <property type="match status" value="1"/>
</dbReference>
<proteinExistence type="predicted"/>
<dbReference type="GO" id="GO:0008713">
    <property type="term" value="F:ADP-heptose-lipopolysaccharide heptosyltransferase activity"/>
    <property type="evidence" value="ECO:0007669"/>
    <property type="project" value="TreeGrafter"/>
</dbReference>
<dbReference type="EMBL" id="JABAIM010000004">
    <property type="protein sequence ID" value="NLR76445.1"/>
    <property type="molecule type" value="Genomic_DNA"/>
</dbReference>
<dbReference type="AlphaFoldDB" id="A0A847SC15"/>
<dbReference type="CDD" id="cd03789">
    <property type="entry name" value="GT9_LPS_heptosyltransferase"/>
    <property type="match status" value="1"/>
</dbReference>
<accession>A0A847SC15</accession>
<evidence type="ECO:0000313" key="3">
    <source>
        <dbReference type="EMBL" id="NLR76445.1"/>
    </source>
</evidence>
<dbReference type="Gene3D" id="3.40.50.2000">
    <property type="entry name" value="Glycogen Phosphorylase B"/>
    <property type="match status" value="2"/>
</dbReference>
<evidence type="ECO:0000256" key="1">
    <source>
        <dbReference type="ARBA" id="ARBA00022676"/>
    </source>
</evidence>
<comment type="caution">
    <text evidence="3">The sequence shown here is derived from an EMBL/GenBank/DDBJ whole genome shotgun (WGS) entry which is preliminary data.</text>
</comment>
<keyword evidence="1" id="KW-0328">Glycosyltransferase</keyword>
<dbReference type="RefSeq" id="WP_168878124.1">
    <property type="nucleotide sequence ID" value="NZ_JABAIM010000004.1"/>
</dbReference>
<keyword evidence="4" id="KW-1185">Reference proteome</keyword>
<sequence>MRLDPHAKVLVINVCRIGDTVLATPALQALRRALPHGHLTVLGHPKRVAVLQNLPFIDQLGAITPSRARWLGHFPGQRYDVALVYGGDAPLLKFARRVARYTVGFEQEDHRHHRWLDQVVSVPGADTPAVKQALALPAALGVQTERLRTRYEVLPAEARRAERWVLRHRLQNRPLIGLQVASFPTKPYRDWPLHRFTELMDWLLEDDPRRHFIVLGDALSTPRARELKQHFPEHVTIATGAFNLRDNAALMQQLSLYIGVDTGPTHLAAALGLPMVALYHCLHPSRIYGPMQHPLARTIDHPAPHGRCRVDTDMSEIMVAPVYQAATELLRVMQ</sequence>
<organism evidence="3 4">
    <name type="scientific">Leeia aquatica</name>
    <dbReference type="NCBI Taxonomy" id="2725557"/>
    <lineage>
        <taxon>Bacteria</taxon>
        <taxon>Pseudomonadati</taxon>
        <taxon>Pseudomonadota</taxon>
        <taxon>Betaproteobacteria</taxon>
        <taxon>Neisseriales</taxon>
        <taxon>Leeiaceae</taxon>
        <taxon>Leeia</taxon>
    </lineage>
</organism>
<protein>
    <submittedName>
        <fullName evidence="3">Glycosyltransferase family 9 protein</fullName>
    </submittedName>
</protein>
<reference evidence="3 4" key="1">
    <citation type="submission" date="2020-04" db="EMBL/GenBank/DDBJ databases">
        <title>Draft genome of Leeia sp. IMCC25680.</title>
        <authorList>
            <person name="Song J."/>
            <person name="Cho J.-C."/>
        </authorList>
    </citation>
    <scope>NUCLEOTIDE SEQUENCE [LARGE SCALE GENOMIC DNA]</scope>
    <source>
        <strain evidence="3 4">IMCC25680</strain>
    </source>
</reference>
<dbReference type="GO" id="GO:0005829">
    <property type="term" value="C:cytosol"/>
    <property type="evidence" value="ECO:0007669"/>
    <property type="project" value="TreeGrafter"/>
</dbReference>